<name>A0ACA9L2J6_9GLOM</name>
<dbReference type="EMBL" id="CAJVPW010002250">
    <property type="protein sequence ID" value="CAG8502382.1"/>
    <property type="molecule type" value="Genomic_DNA"/>
</dbReference>
<comment type="caution">
    <text evidence="1">The sequence shown here is derived from an EMBL/GenBank/DDBJ whole genome shotgun (WGS) entry which is preliminary data.</text>
</comment>
<gene>
    <name evidence="1" type="ORF">SPELUC_LOCUS3076</name>
</gene>
<reference evidence="1" key="1">
    <citation type="submission" date="2021-06" db="EMBL/GenBank/DDBJ databases">
        <authorList>
            <person name="Kallberg Y."/>
            <person name="Tangrot J."/>
            <person name="Rosling A."/>
        </authorList>
    </citation>
    <scope>NUCLEOTIDE SEQUENCE</scope>
    <source>
        <strain evidence="1">28 12/20/2015</strain>
    </source>
</reference>
<evidence type="ECO:0000313" key="2">
    <source>
        <dbReference type="Proteomes" id="UP000789366"/>
    </source>
</evidence>
<proteinExistence type="predicted"/>
<sequence>MSHLSQLKEHESTSRRDFSDLIKNNEHLANLIFYMHNIYEQIFNGKVGAPVHEKLQNGCKVLEVCCDDGIWITEVATEYPNTKFYAVDFTLPNFSNNIDNIIFIECDISKLLPFPDNEFDYISIKDKFMFINDDAFRKALSEILRVLKPEGWLEVICSYGTDAVHGSEYTRLDSAWKSWLRVQNVDLNIRANLENYLQETGKVESMSHRIVETPFINDHAFGEFMMEISLLFYRHIRNDLAPFINLSFEEFDNLVKNAVSELNDKDLKVTLKHKQVLARKKSTNSNEN</sequence>
<evidence type="ECO:0000313" key="1">
    <source>
        <dbReference type="EMBL" id="CAG8502382.1"/>
    </source>
</evidence>
<dbReference type="Proteomes" id="UP000789366">
    <property type="component" value="Unassembled WGS sequence"/>
</dbReference>
<organism evidence="1 2">
    <name type="scientific">Cetraspora pellucida</name>
    <dbReference type="NCBI Taxonomy" id="1433469"/>
    <lineage>
        <taxon>Eukaryota</taxon>
        <taxon>Fungi</taxon>
        <taxon>Fungi incertae sedis</taxon>
        <taxon>Mucoromycota</taxon>
        <taxon>Glomeromycotina</taxon>
        <taxon>Glomeromycetes</taxon>
        <taxon>Diversisporales</taxon>
        <taxon>Gigasporaceae</taxon>
        <taxon>Cetraspora</taxon>
    </lineage>
</organism>
<protein>
    <submittedName>
        <fullName evidence="1">16374_t:CDS:1</fullName>
    </submittedName>
</protein>
<keyword evidence="2" id="KW-1185">Reference proteome</keyword>
<accession>A0ACA9L2J6</accession>